<protein>
    <submittedName>
        <fullName evidence="1">Putative adenylate-forming enzyme</fullName>
    </submittedName>
</protein>
<keyword evidence="2" id="KW-1185">Reference proteome</keyword>
<dbReference type="InterPro" id="IPR053158">
    <property type="entry name" value="CapK_Type1_Caps_Biosynth"/>
</dbReference>
<evidence type="ECO:0000313" key="1">
    <source>
        <dbReference type="EMBL" id="TQL76614.1"/>
    </source>
</evidence>
<dbReference type="PANTHER" id="PTHR36932:SF1">
    <property type="entry name" value="CAPSULAR POLYSACCHARIDE BIOSYNTHESIS PROTEIN"/>
    <property type="match status" value="1"/>
</dbReference>
<dbReference type="AlphaFoldDB" id="A0A543AVM6"/>
<dbReference type="InParanoid" id="A0A543AVM6"/>
<name>A0A543AVM6_9ACTN</name>
<accession>A0A543AVM6</accession>
<comment type="caution">
    <text evidence="1">The sequence shown here is derived from an EMBL/GenBank/DDBJ whole genome shotgun (WGS) entry which is preliminary data.</text>
</comment>
<dbReference type="Proteomes" id="UP000317043">
    <property type="component" value="Unassembled WGS sequence"/>
</dbReference>
<sequence length="462" mass="50697">MYHWVVNQRTDMWNLLRDMRKARRGGPGAIARRQRDRLAAMVNHARADSPFYRELYRGLPDRVTDPTLLPVTDKATLMADFDNWITAPDLTLAEVRDFVADRSRIGQRLHRRYPITTTSGTTGVHGIFVQDPHSAAVTAAMAGRMFGSLIGVRDALAILAKGRRIAFVVPDGGHFASTAAAARFASHRAVKVFSVHKPLPQLVDELNRWRPALLLPYATVGALLAREAEAGRLTIDPVLVMLSAEGLSPTEYDRIAAAFDATVGHSWAANEVPFLSYGCRYHWLHVNADWVIVEPVDADHRPVSPGEPSHTVLVTNLANRIQPILRYDLGDSVVMRPDRCECGNPLPAVRVQGRAADLLTFTTGAGEPVVLAPLAVATLVERVRGVELFQVVQTSPTGLSVRLRPAEGVDINRLWTDVRGGLTALLAEHDLSDVTVERATEPPQQTTGGKYRTVIPLREAGT</sequence>
<dbReference type="PANTHER" id="PTHR36932">
    <property type="entry name" value="CAPSULAR POLYSACCHARIDE BIOSYNTHESIS PROTEIN"/>
    <property type="match status" value="1"/>
</dbReference>
<evidence type="ECO:0000313" key="2">
    <source>
        <dbReference type="Proteomes" id="UP000317043"/>
    </source>
</evidence>
<organism evidence="1 2">
    <name type="scientific">Stackebrandtia endophytica</name>
    <dbReference type="NCBI Taxonomy" id="1496996"/>
    <lineage>
        <taxon>Bacteria</taxon>
        <taxon>Bacillati</taxon>
        <taxon>Actinomycetota</taxon>
        <taxon>Actinomycetes</taxon>
        <taxon>Glycomycetales</taxon>
        <taxon>Glycomycetaceae</taxon>
        <taxon>Stackebrandtia</taxon>
    </lineage>
</organism>
<dbReference type="Gene3D" id="3.40.50.12780">
    <property type="entry name" value="N-terminal domain of ligase-like"/>
    <property type="match status" value="1"/>
</dbReference>
<proteinExistence type="predicted"/>
<gene>
    <name evidence="1" type="ORF">FB566_2147</name>
</gene>
<dbReference type="InterPro" id="IPR042099">
    <property type="entry name" value="ANL_N_sf"/>
</dbReference>
<reference evidence="1 2" key="1">
    <citation type="submission" date="2019-06" db="EMBL/GenBank/DDBJ databases">
        <title>Sequencing the genomes of 1000 actinobacteria strains.</title>
        <authorList>
            <person name="Klenk H.-P."/>
        </authorList>
    </citation>
    <scope>NUCLEOTIDE SEQUENCE [LARGE SCALE GENOMIC DNA]</scope>
    <source>
        <strain evidence="1 2">DSM 45928</strain>
    </source>
</reference>
<dbReference type="SUPFAM" id="SSF56801">
    <property type="entry name" value="Acetyl-CoA synthetase-like"/>
    <property type="match status" value="1"/>
</dbReference>
<dbReference type="EMBL" id="VFOW01000001">
    <property type="protein sequence ID" value="TQL76614.1"/>
    <property type="molecule type" value="Genomic_DNA"/>
</dbReference>